<dbReference type="EMBL" id="JAWDIU010000006">
    <property type="protein sequence ID" value="MDU0328166.1"/>
    <property type="molecule type" value="Genomic_DNA"/>
</dbReference>
<keyword evidence="1" id="KW-0472">Membrane</keyword>
<sequence length="94" mass="10198">MSTRTSGGSTPGDDIPVRRIDRILTFMSLGLVVVSIVCFFIVILAQPLGVSDFTQGAWPLIVVLPLFALPVGFALIIALLIMNFVRKGRANRAR</sequence>
<feature type="transmembrane region" description="Helical" evidence="1">
    <location>
        <begin position="57"/>
        <end position="85"/>
    </location>
</feature>
<feature type="transmembrane region" description="Helical" evidence="1">
    <location>
        <begin position="23"/>
        <end position="45"/>
    </location>
</feature>
<dbReference type="RefSeq" id="WP_144833926.1">
    <property type="nucleotide sequence ID" value="NZ_JAWDIU010000006.1"/>
</dbReference>
<keyword evidence="1" id="KW-1133">Transmembrane helix</keyword>
<reference evidence="2 3" key="1">
    <citation type="submission" date="2023-09" db="EMBL/GenBank/DDBJ databases">
        <title>Microbacterium fusihabitans sp. nov., Microbacterium phycihabitans sp. nov., and Microbacterium cervinum sp. nov., isolated from dried seaweeds of beach.</title>
        <authorList>
            <person name="Lee S.D."/>
        </authorList>
    </citation>
    <scope>NUCLEOTIDE SEQUENCE [LARGE SCALE GENOMIC DNA]</scope>
    <source>
        <strain evidence="2 3">KSW2-21</strain>
    </source>
</reference>
<comment type="caution">
    <text evidence="2">The sequence shown here is derived from an EMBL/GenBank/DDBJ whole genome shotgun (WGS) entry which is preliminary data.</text>
</comment>
<keyword evidence="1" id="KW-0812">Transmembrane</keyword>
<evidence type="ECO:0000256" key="1">
    <source>
        <dbReference type="SAM" id="Phobius"/>
    </source>
</evidence>
<gene>
    <name evidence="2" type="ORF">RWH43_15515</name>
</gene>
<proteinExistence type="predicted"/>
<evidence type="ECO:0000313" key="2">
    <source>
        <dbReference type="EMBL" id="MDU0328166.1"/>
    </source>
</evidence>
<organism evidence="2 3">
    <name type="scientific">Microbacterium algihabitans</name>
    <dbReference type="NCBI Taxonomy" id="3075992"/>
    <lineage>
        <taxon>Bacteria</taxon>
        <taxon>Bacillati</taxon>
        <taxon>Actinomycetota</taxon>
        <taxon>Actinomycetes</taxon>
        <taxon>Micrococcales</taxon>
        <taxon>Microbacteriaceae</taxon>
        <taxon>Microbacterium</taxon>
    </lineage>
</organism>
<name>A0ABU3RZ55_9MICO</name>
<evidence type="ECO:0000313" key="3">
    <source>
        <dbReference type="Proteomes" id="UP001256673"/>
    </source>
</evidence>
<keyword evidence="3" id="KW-1185">Reference proteome</keyword>
<protein>
    <submittedName>
        <fullName evidence="2">Multidrug ABC transporter ATPase</fullName>
    </submittedName>
</protein>
<accession>A0ABU3RZ55</accession>
<dbReference type="Proteomes" id="UP001256673">
    <property type="component" value="Unassembled WGS sequence"/>
</dbReference>